<feature type="transmembrane region" description="Helical" evidence="19">
    <location>
        <begin position="96"/>
        <end position="114"/>
    </location>
</feature>
<accession>A0A5E7Z2D5</accession>
<keyword evidence="13 19" id="KW-0472">Membrane</keyword>
<evidence type="ECO:0000313" key="20">
    <source>
        <dbReference type="EMBL" id="VVT13143.1"/>
    </source>
</evidence>
<evidence type="ECO:0000256" key="8">
    <source>
        <dbReference type="ARBA" id="ARBA00022573"/>
    </source>
</evidence>
<keyword evidence="7 19" id="KW-1003">Cell membrane</keyword>
<organism evidence="20 21">
    <name type="scientific">Sphingomonas aurantiaca</name>
    <dbReference type="NCBI Taxonomy" id="185949"/>
    <lineage>
        <taxon>Bacteria</taxon>
        <taxon>Pseudomonadati</taxon>
        <taxon>Pseudomonadota</taxon>
        <taxon>Alphaproteobacteria</taxon>
        <taxon>Sphingomonadales</taxon>
        <taxon>Sphingomonadaceae</taxon>
        <taxon>Sphingomonas</taxon>
    </lineage>
</organism>
<keyword evidence="11 19" id="KW-0460">Magnesium</keyword>
<evidence type="ECO:0000256" key="18">
    <source>
        <dbReference type="ARBA" id="ARBA00049504"/>
    </source>
</evidence>
<sequence length="239" mass="24197">MMRLIVAFGFLTRLPMPRVAVEADDFAAAIRVYPLVGLAIGVIVALAGWLGAQVDPWTGACAALLAWIAVTGALHLDGLADLADGLGAAHGDRTRLFAVMADPHIGSFGVVAIAGQMIAKLVLLHAAGLAGWWALILVPFGARMGPLVWARLLPPLRPGGLGAAVAGAVRNRDLLGWGLVLALAAVAVPALVVLPVLVLGVAAWLRRTLGGVTGDAHGAGIEIVETGLLAAIAVAGALA</sequence>
<dbReference type="UniPathway" id="UPA00148">
    <property type="reaction ID" value="UER00238"/>
</dbReference>
<reference evidence="20 21" key="1">
    <citation type="submission" date="2019-09" db="EMBL/GenBank/DDBJ databases">
        <authorList>
            <person name="Dittami M. S."/>
        </authorList>
    </citation>
    <scope>NUCLEOTIDE SEQUENCE [LARGE SCALE GENOMIC DNA]</scope>
    <source>
        <strain evidence="20">SPHINGO391</strain>
    </source>
</reference>
<evidence type="ECO:0000256" key="19">
    <source>
        <dbReference type="HAMAP-Rule" id="MF_00719"/>
    </source>
</evidence>
<evidence type="ECO:0000256" key="5">
    <source>
        <dbReference type="ARBA" id="ARBA00013200"/>
    </source>
</evidence>
<feature type="transmembrane region" description="Helical" evidence="19">
    <location>
        <begin position="57"/>
        <end position="76"/>
    </location>
</feature>
<evidence type="ECO:0000256" key="9">
    <source>
        <dbReference type="ARBA" id="ARBA00022679"/>
    </source>
</evidence>
<comment type="cofactor">
    <cofactor evidence="1 19">
        <name>Mg(2+)</name>
        <dbReference type="ChEBI" id="CHEBI:18420"/>
    </cofactor>
</comment>
<comment type="catalytic activity">
    <reaction evidence="17 19">
        <text>alpha-ribazole + adenosylcob(III)inamide-GDP = adenosylcob(III)alamin + GMP + H(+)</text>
        <dbReference type="Rhea" id="RHEA:16049"/>
        <dbReference type="ChEBI" id="CHEBI:10329"/>
        <dbReference type="ChEBI" id="CHEBI:15378"/>
        <dbReference type="ChEBI" id="CHEBI:18408"/>
        <dbReference type="ChEBI" id="CHEBI:58115"/>
        <dbReference type="ChEBI" id="CHEBI:60487"/>
        <dbReference type="EC" id="2.7.8.26"/>
    </reaction>
</comment>
<dbReference type="Pfam" id="PF02654">
    <property type="entry name" value="CobS"/>
    <property type="match status" value="1"/>
</dbReference>
<keyword evidence="8 19" id="KW-0169">Cobalamin biosynthesis</keyword>
<evidence type="ECO:0000256" key="2">
    <source>
        <dbReference type="ARBA" id="ARBA00004651"/>
    </source>
</evidence>
<evidence type="ECO:0000256" key="7">
    <source>
        <dbReference type="ARBA" id="ARBA00022475"/>
    </source>
</evidence>
<feature type="transmembrane region" description="Helical" evidence="19">
    <location>
        <begin position="121"/>
        <end position="142"/>
    </location>
</feature>
<dbReference type="GO" id="GO:0051073">
    <property type="term" value="F:adenosylcobinamide-GDP ribazoletransferase activity"/>
    <property type="evidence" value="ECO:0007669"/>
    <property type="project" value="UniProtKB-UniRule"/>
</dbReference>
<keyword evidence="10 19" id="KW-0812">Transmembrane</keyword>
<evidence type="ECO:0000256" key="15">
    <source>
        <dbReference type="ARBA" id="ARBA00032605"/>
    </source>
</evidence>
<comment type="pathway">
    <text evidence="3 19">Cofactor biosynthesis; adenosylcobalamin biosynthesis; adenosylcobalamin from cob(II)yrinate a,c-diamide: step 7/7.</text>
</comment>
<keyword evidence="9 19" id="KW-0808">Transferase</keyword>
<comment type="function">
    <text evidence="14 19">Joins adenosylcobinamide-GDP and alpha-ribazole to generate adenosylcobalamin (Ado-cobalamin). Also synthesizes adenosylcobalamin 5'-phosphate from adenosylcobinamide-GDP and alpha-ribazole 5'-phosphate.</text>
</comment>
<evidence type="ECO:0000313" key="21">
    <source>
        <dbReference type="Proteomes" id="UP000326857"/>
    </source>
</evidence>
<evidence type="ECO:0000256" key="6">
    <source>
        <dbReference type="ARBA" id="ARBA00015850"/>
    </source>
</evidence>
<comment type="similarity">
    <text evidence="4 19">Belongs to the CobS family.</text>
</comment>
<dbReference type="AlphaFoldDB" id="A0A5E7Z2D5"/>
<feature type="transmembrane region" description="Helical" evidence="19">
    <location>
        <begin position="179"/>
        <end position="205"/>
    </location>
</feature>
<comment type="catalytic activity">
    <reaction evidence="18 19">
        <text>alpha-ribazole 5'-phosphate + adenosylcob(III)inamide-GDP = adenosylcob(III)alamin 5'-phosphate + GMP + H(+)</text>
        <dbReference type="Rhea" id="RHEA:23560"/>
        <dbReference type="ChEBI" id="CHEBI:15378"/>
        <dbReference type="ChEBI" id="CHEBI:57918"/>
        <dbReference type="ChEBI" id="CHEBI:58115"/>
        <dbReference type="ChEBI" id="CHEBI:60487"/>
        <dbReference type="ChEBI" id="CHEBI:60493"/>
        <dbReference type="EC" id="2.7.8.26"/>
    </reaction>
</comment>
<dbReference type="EC" id="2.7.8.26" evidence="5 19"/>
<dbReference type="GO" id="GO:0005886">
    <property type="term" value="C:plasma membrane"/>
    <property type="evidence" value="ECO:0007669"/>
    <property type="project" value="UniProtKB-SubCell"/>
</dbReference>
<proteinExistence type="inferred from homology"/>
<dbReference type="InterPro" id="IPR003805">
    <property type="entry name" value="CobS"/>
</dbReference>
<dbReference type="PANTHER" id="PTHR34148:SF1">
    <property type="entry name" value="ADENOSYLCOBINAMIDE-GDP RIBAZOLETRANSFERASE"/>
    <property type="match status" value="1"/>
</dbReference>
<evidence type="ECO:0000256" key="4">
    <source>
        <dbReference type="ARBA" id="ARBA00010561"/>
    </source>
</evidence>
<evidence type="ECO:0000256" key="14">
    <source>
        <dbReference type="ARBA" id="ARBA00025228"/>
    </source>
</evidence>
<dbReference type="HAMAP" id="MF_00719">
    <property type="entry name" value="CobS"/>
    <property type="match status" value="1"/>
</dbReference>
<evidence type="ECO:0000256" key="10">
    <source>
        <dbReference type="ARBA" id="ARBA00022692"/>
    </source>
</evidence>
<comment type="subcellular location">
    <subcellularLocation>
        <location evidence="2 19">Cell membrane</location>
        <topology evidence="2 19">Multi-pass membrane protein</topology>
    </subcellularLocation>
</comment>
<name>A0A5E7Z2D5_9SPHN</name>
<dbReference type="NCBIfam" id="TIGR00317">
    <property type="entry name" value="cobS"/>
    <property type="match status" value="1"/>
</dbReference>
<evidence type="ECO:0000256" key="11">
    <source>
        <dbReference type="ARBA" id="ARBA00022842"/>
    </source>
</evidence>
<dbReference type="PANTHER" id="PTHR34148">
    <property type="entry name" value="ADENOSYLCOBINAMIDE-GDP RIBAZOLETRANSFERASE"/>
    <property type="match status" value="1"/>
</dbReference>
<dbReference type="GO" id="GO:0008818">
    <property type="term" value="F:cobalamin 5'-phosphate synthase activity"/>
    <property type="evidence" value="ECO:0007669"/>
    <property type="project" value="UniProtKB-UniRule"/>
</dbReference>
<dbReference type="Proteomes" id="UP000326857">
    <property type="component" value="Unassembled WGS sequence"/>
</dbReference>
<evidence type="ECO:0000256" key="16">
    <source>
        <dbReference type="ARBA" id="ARBA00032853"/>
    </source>
</evidence>
<evidence type="ECO:0000256" key="3">
    <source>
        <dbReference type="ARBA" id="ARBA00004663"/>
    </source>
</evidence>
<dbReference type="RefSeq" id="WP_151990739.1">
    <property type="nucleotide sequence ID" value="NZ_LR701528.1"/>
</dbReference>
<evidence type="ECO:0000256" key="12">
    <source>
        <dbReference type="ARBA" id="ARBA00022989"/>
    </source>
</evidence>
<dbReference type="GO" id="GO:0009236">
    <property type="term" value="P:cobalamin biosynthetic process"/>
    <property type="evidence" value="ECO:0007669"/>
    <property type="project" value="UniProtKB-UniRule"/>
</dbReference>
<evidence type="ECO:0000256" key="17">
    <source>
        <dbReference type="ARBA" id="ARBA00048623"/>
    </source>
</evidence>
<feature type="transmembrane region" description="Helical" evidence="19">
    <location>
        <begin position="30"/>
        <end position="50"/>
    </location>
</feature>
<protein>
    <recommendedName>
        <fullName evidence="6 19">Adenosylcobinamide-GDP ribazoletransferase</fullName>
        <ecNumber evidence="5 19">2.7.8.26</ecNumber>
    </recommendedName>
    <alternativeName>
        <fullName evidence="16 19">Cobalamin synthase</fullName>
    </alternativeName>
    <alternativeName>
        <fullName evidence="15 19">Cobalamin-5'-phosphate synthase</fullName>
    </alternativeName>
</protein>
<evidence type="ECO:0000256" key="1">
    <source>
        <dbReference type="ARBA" id="ARBA00001946"/>
    </source>
</evidence>
<keyword evidence="12 19" id="KW-1133">Transmembrane helix</keyword>
<gene>
    <name evidence="19 20" type="primary">cobS</name>
    <name evidence="20" type="ORF">SPHINGO391_440059</name>
</gene>
<dbReference type="EMBL" id="CABVLI010000039">
    <property type="protein sequence ID" value="VVT13143.1"/>
    <property type="molecule type" value="Genomic_DNA"/>
</dbReference>
<evidence type="ECO:0000256" key="13">
    <source>
        <dbReference type="ARBA" id="ARBA00023136"/>
    </source>
</evidence>